<reference evidence="2" key="1">
    <citation type="submission" date="2021-03" db="EMBL/GenBank/DDBJ databases">
        <title>Draft genome sequence of rust myrtle Austropuccinia psidii MF-1, a brazilian biotype.</title>
        <authorList>
            <person name="Quecine M.C."/>
            <person name="Pachon D.M.R."/>
            <person name="Bonatelli M.L."/>
            <person name="Correr F.H."/>
            <person name="Franceschini L.M."/>
            <person name="Leite T.F."/>
            <person name="Margarido G.R.A."/>
            <person name="Almeida C.A."/>
            <person name="Ferrarezi J.A."/>
            <person name="Labate C.A."/>
        </authorList>
    </citation>
    <scope>NUCLEOTIDE SEQUENCE</scope>
    <source>
        <strain evidence="2">MF-1</strain>
    </source>
</reference>
<dbReference type="Proteomes" id="UP000765509">
    <property type="component" value="Unassembled WGS sequence"/>
</dbReference>
<dbReference type="EMBL" id="AVOT02045110">
    <property type="protein sequence ID" value="MBW0540442.1"/>
    <property type="molecule type" value="Genomic_DNA"/>
</dbReference>
<name>A0A9Q3FL42_9BASI</name>
<evidence type="ECO:0000313" key="3">
    <source>
        <dbReference type="Proteomes" id="UP000765509"/>
    </source>
</evidence>
<sequence length="143" mass="15268">MPVKHSSPAKNTRSKRNPVVLTPSSRVPLDHTSSVHQLSSNLDRGPPMEGAAPSRRGVINLRRSRSFSGLFGGYPGMSEGARARLGEVEDGEGEESVKEEDSREAEVADALANAPKVPQGSKLAPNNKTLVSQSDPSPLKIME</sequence>
<feature type="compositionally biased region" description="Polar residues" evidence="1">
    <location>
        <begin position="124"/>
        <end position="136"/>
    </location>
</feature>
<keyword evidence="3" id="KW-1185">Reference proteome</keyword>
<gene>
    <name evidence="2" type="ORF">O181_080157</name>
</gene>
<evidence type="ECO:0000256" key="1">
    <source>
        <dbReference type="SAM" id="MobiDB-lite"/>
    </source>
</evidence>
<organism evidence="2 3">
    <name type="scientific">Austropuccinia psidii MF-1</name>
    <dbReference type="NCBI Taxonomy" id="1389203"/>
    <lineage>
        <taxon>Eukaryota</taxon>
        <taxon>Fungi</taxon>
        <taxon>Dikarya</taxon>
        <taxon>Basidiomycota</taxon>
        <taxon>Pucciniomycotina</taxon>
        <taxon>Pucciniomycetes</taxon>
        <taxon>Pucciniales</taxon>
        <taxon>Sphaerophragmiaceae</taxon>
        <taxon>Austropuccinia</taxon>
    </lineage>
</organism>
<dbReference type="AlphaFoldDB" id="A0A9Q3FL42"/>
<evidence type="ECO:0000313" key="2">
    <source>
        <dbReference type="EMBL" id="MBW0540442.1"/>
    </source>
</evidence>
<feature type="region of interest" description="Disordered" evidence="1">
    <location>
        <begin position="86"/>
        <end position="143"/>
    </location>
</feature>
<protein>
    <submittedName>
        <fullName evidence="2">Uncharacterized protein</fullName>
    </submittedName>
</protein>
<proteinExistence type="predicted"/>
<feature type="region of interest" description="Disordered" evidence="1">
    <location>
        <begin position="1"/>
        <end position="55"/>
    </location>
</feature>
<comment type="caution">
    <text evidence="2">The sequence shown here is derived from an EMBL/GenBank/DDBJ whole genome shotgun (WGS) entry which is preliminary data.</text>
</comment>
<feature type="compositionally biased region" description="Polar residues" evidence="1">
    <location>
        <begin position="31"/>
        <end position="42"/>
    </location>
</feature>
<feature type="compositionally biased region" description="Basic and acidic residues" evidence="1">
    <location>
        <begin position="95"/>
        <end position="106"/>
    </location>
</feature>
<accession>A0A9Q3FL42</accession>